<reference evidence="1" key="1">
    <citation type="submission" date="1999-07" db="EMBL/GenBank/DDBJ databases">
        <authorList>
            <person name="Genoscope"/>
        </authorList>
    </citation>
    <scope>NUCLEOTIDE SEQUENCE</scope>
    <source>
        <strain evidence="1">Orsay</strain>
    </source>
</reference>
<dbReference type="EMBL" id="HE613800">
    <property type="protein sequence ID" value="CCE71139.1"/>
    <property type="molecule type" value="Genomic_DNA"/>
</dbReference>
<dbReference type="RefSeq" id="WP_010868789.1">
    <property type="nucleotide sequence ID" value="NC_000868.1"/>
</dbReference>
<dbReference type="AlphaFoldDB" id="Q9UY37"/>
<evidence type="ECO:0000313" key="2">
    <source>
        <dbReference type="EMBL" id="CCE71139.1"/>
    </source>
</evidence>
<accession>Q9UY37</accession>
<reference evidence="1 3" key="4">
    <citation type="journal article" date="2003" name="Mol. Microbiol.">
        <title>An integrated analysis of the genome of the hyperthermophilic archaeon Pyrococcus abyssi.</title>
        <authorList>
            <person name="Cohen G."/>
            <person name="Barbe V."/>
            <person name="Flament D."/>
            <person name="Galperin M."/>
            <person name="Heilig R."/>
            <person name="Ripp R."/>
            <person name="Lecompte O."/>
            <person name="Prieur D."/>
            <person name="Poch O."/>
            <person name="Quellerou J."/>
            <person name="Thierry J.C."/>
            <person name="Van der Oost J."/>
            <person name="Weissenbach J."/>
            <person name="Zivanovic Y."/>
            <person name="Forterre P."/>
        </authorList>
    </citation>
    <scope>NUCLEOTIDE SEQUENCE [LARGE SCALE GENOMIC DNA]</scope>
    <source>
        <strain evidence="3">GE5 / Orsay</strain>
        <strain evidence="1">Orsay</strain>
    </source>
</reference>
<dbReference type="EMBL" id="AJ248288">
    <property type="protein sequence ID" value="CAB50575.1"/>
    <property type="molecule type" value="Genomic_DNA"/>
</dbReference>
<dbReference type="eggNOG" id="arCOG05866">
    <property type="taxonomic scope" value="Archaea"/>
</dbReference>
<dbReference type="PATRIC" id="fig|272844.11.peg.1785"/>
<gene>
    <name evidence="1" type="ordered locus">PAB1096</name>
</gene>
<evidence type="ECO:0000313" key="4">
    <source>
        <dbReference type="Proteomes" id="UP000009139"/>
    </source>
</evidence>
<name>Q9UY37_PYRAB</name>
<dbReference type="Proteomes" id="UP000000810">
    <property type="component" value="Chromosome"/>
</dbReference>
<dbReference type="Proteomes" id="UP000009139">
    <property type="component" value="Chromosome"/>
</dbReference>
<dbReference type="OrthoDB" id="85958at2157"/>
<reference evidence="2 4" key="5">
    <citation type="journal article" date="2012" name="Curr. Microbiol.">
        <title>Re-annotation of two hyperthermophilic archaea Pyrococcus abyssi GE5 and Pyrococcus furiosus DSM 3638.</title>
        <authorList>
            <person name="Gao J."/>
            <person name="Wang J."/>
        </authorList>
    </citation>
    <scope>GENOME REANNOTATION</scope>
    <source>
        <strain evidence="2">GE5</strain>
        <strain evidence="4">GE5 / Orsay</strain>
    </source>
</reference>
<dbReference type="KEGG" id="pab:PAB1096"/>
<dbReference type="PIR" id="A75017">
    <property type="entry name" value="A75017"/>
</dbReference>
<evidence type="ECO:0000313" key="1">
    <source>
        <dbReference type="EMBL" id="CAB50575.1"/>
    </source>
</evidence>
<dbReference type="STRING" id="272844.PAB1096"/>
<evidence type="ECO:0000313" key="3">
    <source>
        <dbReference type="Proteomes" id="UP000000810"/>
    </source>
</evidence>
<sequence>MDKKIASLAVVLVVVLVVAVRTAEIPPATIVGSAEIFMVNNTTATIVEKDGWGLFTLTVKPKITGFTLRLEFPQGTTYLIKINGKEIKGKDVFETKISQDSEIIVSFQLPKEDTRKLYSGEGQYYIKVKASKMPFWNSEYVIYLLPREKKD</sequence>
<reference evidence="1" key="2">
    <citation type="journal article" date="2000" name="J. Mol. Biol.">
        <title>Archaeal homologs of eukaryotic methylation guide small nucleolar RNAs: lessons from the Pyrococcus genomes.</title>
        <authorList>
            <person name="Gaspin C."/>
            <person name="Cavaille J."/>
            <person name="Erauso G."/>
        </authorList>
    </citation>
    <scope>NUCLEOTIDE SEQUENCE</scope>
    <source>
        <strain evidence="1">Orsay</strain>
    </source>
</reference>
<organism evidence="1 3">
    <name type="scientific">Pyrococcus abyssi (strain GE5 / Orsay)</name>
    <dbReference type="NCBI Taxonomy" id="272844"/>
    <lineage>
        <taxon>Archaea</taxon>
        <taxon>Methanobacteriati</taxon>
        <taxon>Methanobacteriota</taxon>
        <taxon>Thermococci</taxon>
        <taxon>Thermococcales</taxon>
        <taxon>Thermococcaceae</taxon>
        <taxon>Pyrococcus</taxon>
    </lineage>
</organism>
<keyword evidence="3" id="KW-1185">Reference proteome</keyword>
<reference evidence="1" key="3">
    <citation type="journal article" date="2001" name="Genome Res.">
        <title>Genome evolution at the genus level: comparison of three complete genomes of hyperthermophilic archaea.</title>
        <authorList>
            <person name="Lecompte O."/>
            <person name="Ripp R."/>
            <person name="Puzos-Barbe V."/>
            <person name="Duprat S."/>
            <person name="Heilig R."/>
            <person name="Dietrich J."/>
            <person name="Thierry J.C."/>
            <person name="Poch O."/>
        </authorList>
    </citation>
    <scope>NUCLEOTIDE SEQUENCE</scope>
    <source>
        <strain evidence="1">Orsay</strain>
    </source>
</reference>
<protein>
    <submittedName>
        <fullName evidence="1">Uncharacterized protein</fullName>
    </submittedName>
</protein>
<proteinExistence type="predicted"/>
<dbReference type="HOGENOM" id="CLU_115710_0_0_2"/>